<dbReference type="Proteomes" id="UP000248795">
    <property type="component" value="Unassembled WGS sequence"/>
</dbReference>
<evidence type="ECO:0000313" key="2">
    <source>
        <dbReference type="EMBL" id="PZF77016.1"/>
    </source>
</evidence>
<dbReference type="Gene3D" id="2.60.120.380">
    <property type="match status" value="1"/>
</dbReference>
<comment type="caution">
    <text evidence="2">The sequence shown here is derived from an EMBL/GenBank/DDBJ whole genome shotgun (WGS) entry which is preliminary data.</text>
</comment>
<dbReference type="Gene3D" id="2.60.40.10">
    <property type="entry name" value="Immunoglobulins"/>
    <property type="match status" value="1"/>
</dbReference>
<dbReference type="SUPFAM" id="SSF49299">
    <property type="entry name" value="PKD domain"/>
    <property type="match status" value="1"/>
</dbReference>
<dbReference type="SUPFAM" id="SSF55486">
    <property type="entry name" value="Metalloproteases ('zincins'), catalytic domain"/>
    <property type="match status" value="1"/>
</dbReference>
<sequence>MQPLPKLPIQDRLQPFPGIDIGVKQAKGQDAVDRLGIHLPDVAAWYGKTPDEFRKELLTDKHMRLDQNGRLYAVWEMNAPLPAEQQPSAQQPSSIQDGGLVSLDQTFYLHSHPGANRTIYLNFTGDTITGTAWNASQGKSTIVATPFDLDGNPGSFSTEELQRIQYIWQRVAEDYAPFDVDVTTQRPSDDVLTRSDVNDKVFGTTVVITKKDGVYNCTCGGIAYIGVFDAFAGSKPPNYYKPAFVFYDMLGSGNEKAVAEAISHEAGHNMGLHHDGQGSNAYYAGQGNDATTGWAPIMGVGYYRPLVQFSKGEYSGASNKEDDFVIAQNFGLPLRLDDYGSNTGTATPFVQRLSGNTVSGSMDGVIETTSDRDVFAITAGVGPLQANVMPANRSPDVDLVLTLLDSAGRVLATQNPINELKSALAYNITTQGTYFLEVRGTGQGDPAVTGYSSYGSVGNFRLTASYAPPVGTPPRPVIVASRNTGPAPLAVTLDGRNSTDDGRVAFWYWDFGDGNSDVSGSMALVNHVYQVAGTYLARLTVVDNSGLSASTSQVINVSVPAPLSNVQSIEMSLKTNSKGYAWAVASVTVVDHMGKPLSGAKVTGSWNGIVSKNVTATTNKYGKVTLTAPKTKASGCFALTITGIIKTGYPFNGASNRTGQICR</sequence>
<reference evidence="3" key="1">
    <citation type="submission" date="2018-06" db="EMBL/GenBank/DDBJ databases">
        <title>Aestuariibacter litoralis strain KCTC 52945T.</title>
        <authorList>
            <person name="Li X."/>
            <person name="Salam N."/>
            <person name="Li J.-L."/>
            <person name="Chen Y.-M."/>
            <person name="Yang Z.-W."/>
            <person name="Zhang L.-Y."/>
            <person name="Han M.-X."/>
            <person name="Xiao M."/>
            <person name="Li W.-J."/>
        </authorList>
    </citation>
    <scope>NUCLEOTIDE SEQUENCE [LARGE SCALE GENOMIC DNA]</scope>
    <source>
        <strain evidence="3">KCTC 52945</strain>
    </source>
</reference>
<dbReference type="PROSITE" id="PS50093">
    <property type="entry name" value="PKD"/>
    <property type="match status" value="1"/>
</dbReference>
<dbReference type="Pfam" id="PF13582">
    <property type="entry name" value="Reprolysin_3"/>
    <property type="match status" value="1"/>
</dbReference>
<name>A0A2W2BU60_9HYPH</name>
<dbReference type="AlphaFoldDB" id="A0A2W2BU60"/>
<dbReference type="InterPro" id="IPR013783">
    <property type="entry name" value="Ig-like_fold"/>
</dbReference>
<organism evidence="2 3">
    <name type="scientific">Aestuariivirga litoralis</name>
    <dbReference type="NCBI Taxonomy" id="2650924"/>
    <lineage>
        <taxon>Bacteria</taxon>
        <taxon>Pseudomonadati</taxon>
        <taxon>Pseudomonadota</taxon>
        <taxon>Alphaproteobacteria</taxon>
        <taxon>Hyphomicrobiales</taxon>
        <taxon>Aestuariivirgaceae</taxon>
        <taxon>Aestuariivirga</taxon>
    </lineage>
</organism>
<dbReference type="Pfam" id="PF18911">
    <property type="entry name" value="PKD_4"/>
    <property type="match status" value="1"/>
</dbReference>
<evidence type="ECO:0000259" key="1">
    <source>
        <dbReference type="PROSITE" id="PS50093"/>
    </source>
</evidence>
<proteinExistence type="predicted"/>
<dbReference type="SMART" id="SM00089">
    <property type="entry name" value="PKD"/>
    <property type="match status" value="1"/>
</dbReference>
<dbReference type="InterPro" id="IPR022409">
    <property type="entry name" value="PKD/Chitinase_dom"/>
</dbReference>
<dbReference type="EMBL" id="QKVK01000004">
    <property type="protein sequence ID" value="PZF77016.1"/>
    <property type="molecule type" value="Genomic_DNA"/>
</dbReference>
<feature type="domain" description="PKD" evidence="1">
    <location>
        <begin position="474"/>
        <end position="564"/>
    </location>
</feature>
<accession>A0A2W2BU60</accession>
<dbReference type="Gene3D" id="3.40.390.10">
    <property type="entry name" value="Collagenase (Catalytic Domain)"/>
    <property type="match status" value="1"/>
</dbReference>
<protein>
    <submittedName>
        <fullName evidence="2">PKD domain-containing protein</fullName>
    </submittedName>
</protein>
<dbReference type="InterPro" id="IPR035986">
    <property type="entry name" value="PKD_dom_sf"/>
</dbReference>
<keyword evidence="3" id="KW-1185">Reference proteome</keyword>
<dbReference type="InterPro" id="IPR000601">
    <property type="entry name" value="PKD_dom"/>
</dbReference>
<dbReference type="GO" id="GO:0008237">
    <property type="term" value="F:metallopeptidase activity"/>
    <property type="evidence" value="ECO:0007669"/>
    <property type="project" value="InterPro"/>
</dbReference>
<dbReference type="InterPro" id="IPR024079">
    <property type="entry name" value="MetalloPept_cat_dom_sf"/>
</dbReference>
<gene>
    <name evidence="2" type="ORF">DK847_11265</name>
</gene>
<dbReference type="CDD" id="cd00146">
    <property type="entry name" value="PKD"/>
    <property type="match status" value="1"/>
</dbReference>
<evidence type="ECO:0000313" key="3">
    <source>
        <dbReference type="Proteomes" id="UP000248795"/>
    </source>
</evidence>